<name>A0A4P9Z292_9FUNG</name>
<proteinExistence type="predicted"/>
<dbReference type="Pfam" id="PF25458">
    <property type="entry name" value="INTS4_C"/>
    <property type="match status" value="1"/>
</dbReference>
<reference evidence="3" key="1">
    <citation type="journal article" date="2018" name="Nat. Microbiol.">
        <title>Leveraging single-cell genomics to expand the fungal tree of life.</title>
        <authorList>
            <person name="Ahrendt S.R."/>
            <person name="Quandt C.A."/>
            <person name="Ciobanu D."/>
            <person name="Clum A."/>
            <person name="Salamov A."/>
            <person name="Andreopoulos B."/>
            <person name="Cheng J.F."/>
            <person name="Woyke T."/>
            <person name="Pelin A."/>
            <person name="Henrissat B."/>
            <person name="Reynolds N.K."/>
            <person name="Benny G.L."/>
            <person name="Smith M.E."/>
            <person name="James T.Y."/>
            <person name="Grigoriev I.V."/>
        </authorList>
    </citation>
    <scope>NUCLEOTIDE SEQUENCE [LARGE SCALE GENOMIC DNA]</scope>
    <source>
        <strain evidence="3">Benny S71-1</strain>
    </source>
</reference>
<sequence length="233" mass="26030">MFGEIGKSHAAYLVVTRDQLLGYRKGVAPAEKSVANLADVFLLCLLFNAATKEPRLLDDLPTDGMDEDPGRFEHHIAEKTSLILPCLARQDNTGRLNPFKRHKHRAQALHCEQHHISYDGLVHLLHDLLEQLHESIAPFQFSGLLHQVSAVIAMPIRNYEKPASFLGQFPLSLPVKAEIHGLGDCSDVAVVVRWPDQSLQVYWPALDHFRLLRPGCHLLETTLSLTTAIWSGG</sequence>
<organism evidence="2 3">
    <name type="scientific">Syncephalis pseudoplumigaleata</name>
    <dbReference type="NCBI Taxonomy" id="1712513"/>
    <lineage>
        <taxon>Eukaryota</taxon>
        <taxon>Fungi</taxon>
        <taxon>Fungi incertae sedis</taxon>
        <taxon>Zoopagomycota</taxon>
        <taxon>Zoopagomycotina</taxon>
        <taxon>Zoopagomycetes</taxon>
        <taxon>Zoopagales</taxon>
        <taxon>Piptocephalidaceae</taxon>
        <taxon>Syncephalis</taxon>
    </lineage>
</organism>
<dbReference type="InterPro" id="IPR057412">
    <property type="entry name" value="INTS4_C"/>
</dbReference>
<dbReference type="AlphaFoldDB" id="A0A4P9Z292"/>
<dbReference type="EMBL" id="KZ989697">
    <property type="protein sequence ID" value="RKP25570.1"/>
    <property type="molecule type" value="Genomic_DNA"/>
</dbReference>
<protein>
    <recommendedName>
        <fullName evidence="1">Integrator complex subunit 4/Protein SIEL C-terminal Ig-like domain-containing protein</fullName>
    </recommendedName>
</protein>
<evidence type="ECO:0000259" key="1">
    <source>
        <dbReference type="Pfam" id="PF25458"/>
    </source>
</evidence>
<evidence type="ECO:0000313" key="3">
    <source>
        <dbReference type="Proteomes" id="UP000278143"/>
    </source>
</evidence>
<dbReference type="OrthoDB" id="18190at2759"/>
<accession>A0A4P9Z292</accession>
<dbReference type="Proteomes" id="UP000278143">
    <property type="component" value="Unassembled WGS sequence"/>
</dbReference>
<gene>
    <name evidence="2" type="ORF">SYNPS1DRAFT_22495</name>
</gene>
<evidence type="ECO:0000313" key="2">
    <source>
        <dbReference type="EMBL" id="RKP25570.1"/>
    </source>
</evidence>
<keyword evidence="3" id="KW-1185">Reference proteome</keyword>
<feature type="domain" description="Integrator complex subunit 4/Protein SIEL C-terminal Ig-like" evidence="1">
    <location>
        <begin position="152"/>
        <end position="231"/>
    </location>
</feature>